<dbReference type="RefSeq" id="WP_058383883.1">
    <property type="nucleotide sequence ID" value="NZ_CP013661.2"/>
</dbReference>
<reference evidence="2" key="1">
    <citation type="submission" date="2016-01" db="EMBL/GenBank/DDBJ databases">
        <title>Complete genome of Planococcus kocurri type strain.</title>
        <authorList>
            <person name="See-Too W.S."/>
        </authorList>
    </citation>
    <scope>NUCLEOTIDE SEQUENCE [LARGE SCALE GENOMIC DNA]</scope>
    <source>
        <strain evidence="2">ATCC 43650</strain>
    </source>
</reference>
<dbReference type="EMBL" id="CP013661">
    <property type="protein sequence ID" value="ALS77203.1"/>
    <property type="molecule type" value="Genomic_DNA"/>
</dbReference>
<dbReference type="SUPFAM" id="SSF46955">
    <property type="entry name" value="Putative DNA-binding domain"/>
    <property type="match status" value="1"/>
</dbReference>
<dbReference type="InterPro" id="IPR009061">
    <property type="entry name" value="DNA-bd_dom_put_sf"/>
</dbReference>
<proteinExistence type="predicted"/>
<evidence type="ECO:0000313" key="2">
    <source>
        <dbReference type="EMBL" id="ALS77203.1"/>
    </source>
</evidence>
<evidence type="ECO:0000313" key="3">
    <source>
        <dbReference type="Proteomes" id="UP000065533"/>
    </source>
</evidence>
<organism evidence="2 3">
    <name type="scientific">Planococcus kocurii</name>
    <dbReference type="NCBI Taxonomy" id="1374"/>
    <lineage>
        <taxon>Bacteria</taxon>
        <taxon>Bacillati</taxon>
        <taxon>Bacillota</taxon>
        <taxon>Bacilli</taxon>
        <taxon>Bacillales</taxon>
        <taxon>Caryophanaceae</taxon>
        <taxon>Planococcus</taxon>
    </lineage>
</organism>
<protein>
    <recommendedName>
        <fullName evidence="4">HTH merR-type domain-containing protein</fullName>
    </recommendedName>
</protein>
<dbReference type="Gene3D" id="1.10.1660.10">
    <property type="match status" value="1"/>
</dbReference>
<gene>
    <name evidence="2" type="ORF">AUO94_00450</name>
</gene>
<accession>A0ABM5WSD7</accession>
<keyword evidence="3" id="KW-1185">Reference proteome</keyword>
<feature type="coiled-coil region" evidence="1">
    <location>
        <begin position="132"/>
        <end position="163"/>
    </location>
</feature>
<keyword evidence="1" id="KW-0175">Coiled coil</keyword>
<sequence>MSNFSHLDMQLALGIQVSTLRKYAMALEQHGYIFNKNNQGHRLYTEKDVDAFLRLISYKKLNGMTIDRNAKAVVEWIRESIAEDAMENYFEREQDTHSLMTMTLEGFVQLQSEHIKTQSKQLENQELIVNQQKEISNNIMSANNELKKTLERMNKLIVLQQELIARTLGEIENSEEMVGILTLKKKGIR</sequence>
<name>A0ABM5WSD7_9BACL</name>
<evidence type="ECO:0000256" key="1">
    <source>
        <dbReference type="SAM" id="Coils"/>
    </source>
</evidence>
<dbReference type="Proteomes" id="UP000065533">
    <property type="component" value="Chromosome"/>
</dbReference>
<evidence type="ECO:0008006" key="4">
    <source>
        <dbReference type="Google" id="ProtNLM"/>
    </source>
</evidence>